<evidence type="ECO:0000313" key="2">
    <source>
        <dbReference type="Proteomes" id="UP000422764"/>
    </source>
</evidence>
<organism evidence="1 2">
    <name type="scientific">Clostridium bovifaecis</name>
    <dbReference type="NCBI Taxonomy" id="2184719"/>
    <lineage>
        <taxon>Bacteria</taxon>
        <taxon>Bacillati</taxon>
        <taxon>Bacillota</taxon>
        <taxon>Clostridia</taxon>
        <taxon>Eubacteriales</taxon>
        <taxon>Clostridiaceae</taxon>
        <taxon>Clostridium</taxon>
    </lineage>
</organism>
<reference evidence="1 2" key="1">
    <citation type="submission" date="2019-12" db="EMBL/GenBank/DDBJ databases">
        <title>Genome sequenceing of Clostridium bovifaecis.</title>
        <authorList>
            <person name="Yao Y."/>
        </authorList>
    </citation>
    <scope>NUCLEOTIDE SEQUENCE [LARGE SCALE GENOMIC DNA]</scope>
    <source>
        <strain evidence="1 2">BXX</strain>
    </source>
</reference>
<dbReference type="AlphaFoldDB" id="A0A6I6EVA1"/>
<dbReference type="Proteomes" id="UP000422764">
    <property type="component" value="Chromosome"/>
</dbReference>
<accession>A0A6I6EVA1</accession>
<name>A0A6I6EVA1_9CLOT</name>
<sequence length="84" mass="9766">MDEIIYDVLKLNLLDRVTSEASELLAKLIENKNIKIEELYLDYITDQLNITIKCENLNDAKFLYNTAEAINNTLCNSLSEYVYK</sequence>
<evidence type="ECO:0000313" key="1">
    <source>
        <dbReference type="EMBL" id="QGU94081.1"/>
    </source>
</evidence>
<proteinExistence type="predicted"/>
<protein>
    <submittedName>
        <fullName evidence="1">Uncharacterized protein</fullName>
    </submittedName>
</protein>
<keyword evidence="2" id="KW-1185">Reference proteome</keyword>
<gene>
    <name evidence="1" type="ORF">GOM49_02050</name>
</gene>
<dbReference type="EMBL" id="CP046522">
    <property type="protein sequence ID" value="QGU94081.1"/>
    <property type="molecule type" value="Genomic_DNA"/>
</dbReference>